<dbReference type="AlphaFoldDB" id="A0A8H3WGV0"/>
<proteinExistence type="predicted"/>
<keyword evidence="3" id="KW-1185">Reference proteome</keyword>
<dbReference type="Proteomes" id="UP000434172">
    <property type="component" value="Unassembled WGS sequence"/>
</dbReference>
<accession>A0A8H3WGV0</accession>
<dbReference type="InterPro" id="IPR010730">
    <property type="entry name" value="HET"/>
</dbReference>
<gene>
    <name evidence="2" type="ORF">GQ607_008311</name>
</gene>
<evidence type="ECO:0000259" key="1">
    <source>
        <dbReference type="Pfam" id="PF06985"/>
    </source>
</evidence>
<name>A0A8H3WGV0_9PEZI</name>
<protein>
    <recommendedName>
        <fullName evidence="1">Heterokaryon incompatibility domain-containing protein</fullName>
    </recommendedName>
</protein>
<dbReference type="Pfam" id="PF06985">
    <property type="entry name" value="HET"/>
    <property type="match status" value="1"/>
</dbReference>
<comment type="caution">
    <text evidence="2">The sequence shown here is derived from an EMBL/GenBank/DDBJ whole genome shotgun (WGS) entry which is preliminary data.</text>
</comment>
<sequence>MEDDIRNSTSAPNLKFSSQIDGILKHAGPRDNAKRWARNLRFLTFDDGTDHPDAATPTPTRGQCRRCAERVPAPAGHMCAAHANIRPTPESLTAWEQKLAEFPDPCAHVEDLTCDGCRHVPLFPNTGTVSTFRIRRAAVTEEDALFSECRHFVAVSYCWESQPSDEDGEAAFLPPYTVIEEDGTKRAMRAPRATIDRVVRFARENGFRMIWIDQECIDQTNPSDKELGIQSMDLVYQRAHTCIGLMSTLWSQRHLEALLLQAELRHPDSGAASPHRRGAAPVRKPRPEMQHFANDLISAVFALISDRWTTRAWVLQESFVSADRMLLLFPRSLETDVTGWWLVCHEKSLSETAVSILMLQDALENHVLPYLIPLLSSPPAPSSNAASSPMGMAVALFERVRFFYPRAIDNDARIGLGADFWDRKRCDAATALAFLNQRDLFRVADRVAILANLCGYEQRLDTVELEKGGYGLSHCLLALALLNGDLSLLVPEMYKTPGGCPLSFPSGPDADADFTFLHSLTSSLRLADAATLTPASNTAVPDDPRLYTLSSKGLSLAGTLWKATTFVPLEPIKTKYASAWHRAKTPGTPPSTRRQALTHILHETLTLLKSQNMIQIADAIFNSTSDAKYRAQTPDTPLESVLQIPEDTNIANRDGMFWFSWAMTAQLPHQAWIVDRIMELGGVWVAEPVDAGYLPFNPHPPSPEPEPAAAVPMAEHWPSLLSNLDPSTMISFFRSTSAHLSSQTHAERLLQISLLTKFLDLMNDRFLTSSPESNPASLLRNMVPLQMYSGLLAGQVGASEFTDRRAVFDLGGEDALGTLVLTPFQAQLESIPRPKTRGLSVSWVVEEVEGSEDSRVGGDQEMRFRVRGMVKGMWRFGLLHSGRYTLV</sequence>
<dbReference type="OrthoDB" id="4825060at2759"/>
<feature type="domain" description="Heterokaryon incompatibility" evidence="1">
    <location>
        <begin position="152"/>
        <end position="317"/>
    </location>
</feature>
<dbReference type="PANTHER" id="PTHR33112">
    <property type="entry name" value="DOMAIN PROTEIN, PUTATIVE-RELATED"/>
    <property type="match status" value="1"/>
</dbReference>
<reference evidence="2 3" key="1">
    <citation type="submission" date="2019-12" db="EMBL/GenBank/DDBJ databases">
        <title>A genome sequence resource for the geographically widespread anthracnose pathogen Colletotrichum asianum.</title>
        <authorList>
            <person name="Meng Y."/>
        </authorList>
    </citation>
    <scope>NUCLEOTIDE SEQUENCE [LARGE SCALE GENOMIC DNA]</scope>
    <source>
        <strain evidence="2 3">ICMP 18580</strain>
    </source>
</reference>
<dbReference type="EMBL" id="WOWK01000044">
    <property type="protein sequence ID" value="KAF0324362.1"/>
    <property type="molecule type" value="Genomic_DNA"/>
</dbReference>
<evidence type="ECO:0000313" key="2">
    <source>
        <dbReference type="EMBL" id="KAF0324362.1"/>
    </source>
</evidence>
<organism evidence="2 3">
    <name type="scientific">Colletotrichum asianum</name>
    <dbReference type="NCBI Taxonomy" id="702518"/>
    <lineage>
        <taxon>Eukaryota</taxon>
        <taxon>Fungi</taxon>
        <taxon>Dikarya</taxon>
        <taxon>Ascomycota</taxon>
        <taxon>Pezizomycotina</taxon>
        <taxon>Sordariomycetes</taxon>
        <taxon>Hypocreomycetidae</taxon>
        <taxon>Glomerellales</taxon>
        <taxon>Glomerellaceae</taxon>
        <taxon>Colletotrichum</taxon>
        <taxon>Colletotrichum gloeosporioides species complex</taxon>
    </lineage>
</organism>
<evidence type="ECO:0000313" key="3">
    <source>
        <dbReference type="Proteomes" id="UP000434172"/>
    </source>
</evidence>
<dbReference type="PANTHER" id="PTHR33112:SF16">
    <property type="entry name" value="HETEROKARYON INCOMPATIBILITY DOMAIN-CONTAINING PROTEIN"/>
    <property type="match status" value="1"/>
</dbReference>